<reference evidence="2" key="2">
    <citation type="submission" date="2023-04" db="EMBL/GenBank/DDBJ databases">
        <authorList>
            <person name="Bruccoleri R.E."/>
            <person name="Oakeley E.J."/>
            <person name="Faust A.-M."/>
            <person name="Dessus-Babus S."/>
            <person name="Altorfer M."/>
            <person name="Burckhardt D."/>
            <person name="Oertli M."/>
            <person name="Naumann U."/>
            <person name="Petersen F."/>
            <person name="Wong J."/>
        </authorList>
    </citation>
    <scope>NUCLEOTIDE SEQUENCE</scope>
    <source>
        <strain evidence="2">GSM-AAB239-AS_SAM_17_03QT</strain>
        <tissue evidence="2">Leaf</tissue>
    </source>
</reference>
<reference evidence="2" key="1">
    <citation type="journal article" date="2023" name="GigaByte">
        <title>Genome assembly of the bearded iris, Iris pallida Lam.</title>
        <authorList>
            <person name="Bruccoleri R.E."/>
            <person name="Oakeley E.J."/>
            <person name="Faust A.M.E."/>
            <person name="Altorfer M."/>
            <person name="Dessus-Babus S."/>
            <person name="Burckhardt D."/>
            <person name="Oertli M."/>
            <person name="Naumann U."/>
            <person name="Petersen F."/>
            <person name="Wong J."/>
        </authorList>
    </citation>
    <scope>NUCLEOTIDE SEQUENCE</scope>
    <source>
        <strain evidence="2">GSM-AAB239-AS_SAM_17_03QT</strain>
    </source>
</reference>
<organism evidence="2 3">
    <name type="scientific">Iris pallida</name>
    <name type="common">Sweet iris</name>
    <dbReference type="NCBI Taxonomy" id="29817"/>
    <lineage>
        <taxon>Eukaryota</taxon>
        <taxon>Viridiplantae</taxon>
        <taxon>Streptophyta</taxon>
        <taxon>Embryophyta</taxon>
        <taxon>Tracheophyta</taxon>
        <taxon>Spermatophyta</taxon>
        <taxon>Magnoliopsida</taxon>
        <taxon>Liliopsida</taxon>
        <taxon>Asparagales</taxon>
        <taxon>Iridaceae</taxon>
        <taxon>Iridoideae</taxon>
        <taxon>Irideae</taxon>
        <taxon>Iris</taxon>
    </lineage>
</organism>
<proteinExistence type="predicted"/>
<dbReference type="EMBL" id="JANAVB010043418">
    <property type="protein sequence ID" value="KAJ6792699.1"/>
    <property type="molecule type" value="Genomic_DNA"/>
</dbReference>
<feature type="compositionally biased region" description="Basic and acidic residues" evidence="1">
    <location>
        <begin position="9"/>
        <end position="32"/>
    </location>
</feature>
<accession>A0AAX6DLW1</accession>
<evidence type="ECO:0000313" key="2">
    <source>
        <dbReference type="EMBL" id="KAJ6792699.1"/>
    </source>
</evidence>
<keyword evidence="3" id="KW-1185">Reference proteome</keyword>
<evidence type="ECO:0000256" key="1">
    <source>
        <dbReference type="SAM" id="MobiDB-lite"/>
    </source>
</evidence>
<protein>
    <submittedName>
        <fullName evidence="2">Uncharacterized protein</fullName>
    </submittedName>
</protein>
<name>A0AAX6DLW1_IRIPA</name>
<sequence length="74" mass="8138">MVSNTTHIHTLEERGSRDTEHGGRRSSGEWRSPRCCRCGVPTVLTAGWHSGSWGRAATGSNDHRHRGGERIKTG</sequence>
<dbReference type="AlphaFoldDB" id="A0AAX6DLW1"/>
<feature type="region of interest" description="Disordered" evidence="1">
    <location>
        <begin position="48"/>
        <end position="74"/>
    </location>
</feature>
<evidence type="ECO:0000313" key="3">
    <source>
        <dbReference type="Proteomes" id="UP001140949"/>
    </source>
</evidence>
<dbReference type="Proteomes" id="UP001140949">
    <property type="component" value="Unassembled WGS sequence"/>
</dbReference>
<feature type="region of interest" description="Disordered" evidence="1">
    <location>
        <begin position="1"/>
        <end position="32"/>
    </location>
</feature>
<comment type="caution">
    <text evidence="2">The sequence shown here is derived from an EMBL/GenBank/DDBJ whole genome shotgun (WGS) entry which is preliminary data.</text>
</comment>
<gene>
    <name evidence="2" type="ORF">M6B38_236930</name>
</gene>